<evidence type="ECO:0000313" key="1">
    <source>
        <dbReference type="EMBL" id="KAJ4724263.1"/>
    </source>
</evidence>
<protein>
    <submittedName>
        <fullName evidence="1">Aldehyde dehydrogenase</fullName>
    </submittedName>
</protein>
<gene>
    <name evidence="1" type="ORF">OWV82_003271</name>
</gene>
<organism evidence="1 2">
    <name type="scientific">Melia azedarach</name>
    <name type="common">Chinaberry tree</name>
    <dbReference type="NCBI Taxonomy" id="155640"/>
    <lineage>
        <taxon>Eukaryota</taxon>
        <taxon>Viridiplantae</taxon>
        <taxon>Streptophyta</taxon>
        <taxon>Embryophyta</taxon>
        <taxon>Tracheophyta</taxon>
        <taxon>Spermatophyta</taxon>
        <taxon>Magnoliopsida</taxon>
        <taxon>eudicotyledons</taxon>
        <taxon>Gunneridae</taxon>
        <taxon>Pentapetalae</taxon>
        <taxon>rosids</taxon>
        <taxon>malvids</taxon>
        <taxon>Sapindales</taxon>
        <taxon>Meliaceae</taxon>
        <taxon>Melia</taxon>
    </lineage>
</organism>
<reference evidence="1 2" key="1">
    <citation type="journal article" date="2023" name="Science">
        <title>Complex scaffold remodeling in plant triterpene biosynthesis.</title>
        <authorList>
            <person name="De La Pena R."/>
            <person name="Hodgson H."/>
            <person name="Liu J.C."/>
            <person name="Stephenson M.J."/>
            <person name="Martin A.C."/>
            <person name="Owen C."/>
            <person name="Harkess A."/>
            <person name="Leebens-Mack J."/>
            <person name="Jimenez L.E."/>
            <person name="Osbourn A."/>
            <person name="Sattely E.S."/>
        </authorList>
    </citation>
    <scope>NUCLEOTIDE SEQUENCE [LARGE SCALE GENOMIC DNA]</scope>
    <source>
        <strain evidence="2">cv. JPN11</strain>
        <tissue evidence="1">Leaf</tissue>
    </source>
</reference>
<comment type="caution">
    <text evidence="1">The sequence shown here is derived from an EMBL/GenBank/DDBJ whole genome shotgun (WGS) entry which is preliminary data.</text>
</comment>
<dbReference type="EMBL" id="CM051395">
    <property type="protein sequence ID" value="KAJ4724263.1"/>
    <property type="molecule type" value="Genomic_DNA"/>
</dbReference>
<proteinExistence type="predicted"/>
<name>A0ACC1YL67_MELAZ</name>
<accession>A0ACC1YL67</accession>
<keyword evidence="2" id="KW-1185">Reference proteome</keyword>
<evidence type="ECO:0000313" key="2">
    <source>
        <dbReference type="Proteomes" id="UP001164539"/>
    </source>
</evidence>
<dbReference type="Proteomes" id="UP001164539">
    <property type="component" value="Chromosome 2"/>
</dbReference>
<sequence length="495" mass="55514">MGKNNNEIVVRDLERNVEDMREYFRSRNTREANWRKFQLLRLKAFLKENEGDIYNALFQDLGKNHVEAFRDEIGTLLKSINYALENLKGWMSSKKAKLPAIALLSSAEIIPEPLGLVLIISSWNFPFGLSLEPVIGAIAAGNTVVLKPSELAPSCSSLLARAIPAYLDKKAIRVIEGGPDVGELLLQQKWDKIFFTGSARVGRMVMSAAVKHLTPVALELGGKCPAVVDSLTFSWDKEAAIKRIIVSKFGPCAGQACIAIDYVLAEEKFSTTLVELMKVHIKKMFGENPRESKSMSRIINKQHFSRLKNLLSNPLVKDSIVYGGSMDEHNLYIEPTVFLNPPLEAAIMTEEIFGPFLPIITLEKIEESINFINSRPKPLSMYVFTKNQALQRRILSETSSGSVVFNDAIIQYAADTLPFGGIGESGIGSYHGKFSFDAFSHQKAVARRSFLTDFWFRFPPWDNHKFQLLESAYSFDYLGILLTILGLKRPRNVLI</sequence>